<dbReference type="GO" id="GO:0006264">
    <property type="term" value="P:mitochondrial DNA replication"/>
    <property type="evidence" value="ECO:0007669"/>
    <property type="project" value="TreeGrafter"/>
</dbReference>
<evidence type="ECO:0000313" key="6">
    <source>
        <dbReference type="EMBL" id="CAD8897366.1"/>
    </source>
</evidence>
<dbReference type="GO" id="GO:0005634">
    <property type="term" value="C:nucleus"/>
    <property type="evidence" value="ECO:0007669"/>
    <property type="project" value="TreeGrafter"/>
</dbReference>
<dbReference type="GO" id="GO:0005759">
    <property type="term" value="C:mitochondrial matrix"/>
    <property type="evidence" value="ECO:0007669"/>
    <property type="project" value="TreeGrafter"/>
</dbReference>
<comment type="catalytic activity">
    <reaction evidence="2">
        <text>ssDNA + n NTP = ssDNA/pppN(pN)n-1 hybrid + (n-1) diphosphate.</text>
        <dbReference type="EC" id="2.7.7.102"/>
    </reaction>
</comment>
<dbReference type="GO" id="GO:0003887">
    <property type="term" value="F:DNA-directed DNA polymerase activity"/>
    <property type="evidence" value="ECO:0007669"/>
    <property type="project" value="UniProtKB-EC"/>
</dbReference>
<protein>
    <recommendedName>
        <fullName evidence="1">DNA-directed primase/polymerase protein</fullName>
        <ecNumber evidence="3">2.7.7.102</ecNumber>
    </recommendedName>
</protein>
<evidence type="ECO:0000256" key="4">
    <source>
        <dbReference type="ARBA" id="ARBA00047303"/>
    </source>
</evidence>
<evidence type="ECO:0000256" key="5">
    <source>
        <dbReference type="SAM" id="MobiDB-lite"/>
    </source>
</evidence>
<reference evidence="6" key="1">
    <citation type="submission" date="2021-01" db="EMBL/GenBank/DDBJ databases">
        <authorList>
            <person name="Corre E."/>
            <person name="Pelletier E."/>
            <person name="Niang G."/>
            <person name="Scheremetjew M."/>
            <person name="Finn R."/>
            <person name="Kale V."/>
            <person name="Holt S."/>
            <person name="Cochrane G."/>
            <person name="Meng A."/>
            <person name="Brown T."/>
            <person name="Cohen L."/>
        </authorList>
    </citation>
    <scope>NUCLEOTIDE SEQUENCE</scope>
    <source>
        <strain evidence="6">308</strain>
    </source>
</reference>
<sequence>MTNTLVTDAGWRKQRKMLSKYLFVRPPERGKQQQEPEEHKNGNNGMDTPIIPPDRTSCLIDLGVYTRNRLFRILGSLKHGKPTSAALHIARTNTHVFPRGFGNDKFYISEPEMPLPLVSPSLSCKPSSSCSDDENDEHFGGNRRAKSDDEICSTQVSIQRQSYSEFRNSMDWSAHARALADTLVVPLYATKVCFPIVTTIEMTPKEGGQDLSCNRGSRKPHGRPGRKNAPHHTSRSSRYLPLPSPYPSLDEFISTKLASRKGIPGTVRSFSYMAEDVLTYHIAGNRWCDIVGRAHKSNQVYWKVDLVLGTCVQGCWDPECRMGGNRGGTAVIPPEILEKYVKVNSQNDGFDGTDDGEIGFQKSSNIGSDGDKADLASPPFFDVNESFERGLLKLEEKVSMEHTRSKAVDSDLSFERSLIELEEKVSMEHTKKQQQKLQEEELQGRLSVPFDFCTSDDEHDTAFDEALLRAIELNPKAFP</sequence>
<dbReference type="GO" id="GO:0009411">
    <property type="term" value="P:response to UV"/>
    <property type="evidence" value="ECO:0007669"/>
    <property type="project" value="TreeGrafter"/>
</dbReference>
<dbReference type="PANTHER" id="PTHR31399">
    <property type="entry name" value="DNA-DIRECTED PRIMASE / POLYMERASE PROTEIN"/>
    <property type="match status" value="1"/>
</dbReference>
<dbReference type="GO" id="GO:0031297">
    <property type="term" value="P:replication fork processing"/>
    <property type="evidence" value="ECO:0007669"/>
    <property type="project" value="TreeGrafter"/>
</dbReference>
<dbReference type="PANTHER" id="PTHR31399:SF0">
    <property type="entry name" value="DNA-DIRECTED PRIMASE_POLYMERASE PROTEIN"/>
    <property type="match status" value="1"/>
</dbReference>
<gene>
    <name evidence="6" type="ORF">CHYS00102_LOCUS24580</name>
</gene>
<accession>A0A7S1FZF7</accession>
<feature type="compositionally biased region" description="Basic and acidic residues" evidence="5">
    <location>
        <begin position="26"/>
        <end position="41"/>
    </location>
</feature>
<proteinExistence type="predicted"/>
<name>A0A7S1FZF7_9STRA</name>
<feature type="region of interest" description="Disordered" evidence="5">
    <location>
        <begin position="23"/>
        <end position="52"/>
    </location>
</feature>
<dbReference type="EC" id="2.7.7.102" evidence="3"/>
<feature type="compositionally biased region" description="Basic residues" evidence="5">
    <location>
        <begin position="216"/>
        <end position="235"/>
    </location>
</feature>
<feature type="region of interest" description="Disordered" evidence="5">
    <location>
        <begin position="126"/>
        <end position="152"/>
    </location>
</feature>
<organism evidence="6">
    <name type="scientific">Corethron hystrix</name>
    <dbReference type="NCBI Taxonomy" id="216773"/>
    <lineage>
        <taxon>Eukaryota</taxon>
        <taxon>Sar</taxon>
        <taxon>Stramenopiles</taxon>
        <taxon>Ochrophyta</taxon>
        <taxon>Bacillariophyta</taxon>
        <taxon>Coscinodiscophyceae</taxon>
        <taxon>Corethrophycidae</taxon>
        <taxon>Corethrales</taxon>
        <taxon>Corethraceae</taxon>
        <taxon>Corethron</taxon>
    </lineage>
</organism>
<dbReference type="GO" id="GO:0042276">
    <property type="term" value="P:error-prone translesion synthesis"/>
    <property type="evidence" value="ECO:0007669"/>
    <property type="project" value="InterPro"/>
</dbReference>
<evidence type="ECO:0000256" key="1">
    <source>
        <dbReference type="ARBA" id="ARBA00026139"/>
    </source>
</evidence>
<evidence type="ECO:0000256" key="2">
    <source>
        <dbReference type="ARBA" id="ARBA00044677"/>
    </source>
</evidence>
<dbReference type="InterPro" id="IPR044917">
    <property type="entry name" value="PRIMPOL"/>
</dbReference>
<evidence type="ECO:0000256" key="3">
    <source>
        <dbReference type="ARBA" id="ARBA00044768"/>
    </source>
</evidence>
<feature type="compositionally biased region" description="Basic and acidic residues" evidence="5">
    <location>
        <begin position="137"/>
        <end position="149"/>
    </location>
</feature>
<comment type="catalytic activity">
    <reaction evidence="4">
        <text>DNA(n) + a 2'-deoxyribonucleoside 5'-triphosphate = DNA(n+1) + diphosphate</text>
        <dbReference type="Rhea" id="RHEA:22508"/>
        <dbReference type="Rhea" id="RHEA-COMP:17339"/>
        <dbReference type="Rhea" id="RHEA-COMP:17340"/>
        <dbReference type="ChEBI" id="CHEBI:33019"/>
        <dbReference type="ChEBI" id="CHEBI:61560"/>
        <dbReference type="ChEBI" id="CHEBI:173112"/>
        <dbReference type="EC" id="2.7.7.7"/>
    </reaction>
    <physiologicalReaction direction="left-to-right" evidence="4">
        <dbReference type="Rhea" id="RHEA:22509"/>
    </physiologicalReaction>
</comment>
<dbReference type="GO" id="GO:0003682">
    <property type="term" value="F:chromatin binding"/>
    <property type="evidence" value="ECO:0007669"/>
    <property type="project" value="TreeGrafter"/>
</dbReference>
<feature type="region of interest" description="Disordered" evidence="5">
    <location>
        <begin position="205"/>
        <end position="242"/>
    </location>
</feature>
<dbReference type="EMBL" id="HBFR01033665">
    <property type="protein sequence ID" value="CAD8897366.1"/>
    <property type="molecule type" value="Transcribed_RNA"/>
</dbReference>
<dbReference type="AlphaFoldDB" id="A0A7S1FZF7"/>